<reference evidence="1 2" key="1">
    <citation type="submission" date="2024-06" db="EMBL/GenBank/DDBJ databases">
        <authorList>
            <person name="Pan Q."/>
            <person name="Wen M."/>
            <person name="Jouanno E."/>
            <person name="Zahm M."/>
            <person name="Klopp C."/>
            <person name="Cabau C."/>
            <person name="Louis A."/>
            <person name="Berthelot C."/>
            <person name="Parey E."/>
            <person name="Roest Crollius H."/>
            <person name="Montfort J."/>
            <person name="Robinson-Rechavi M."/>
            <person name="Bouchez O."/>
            <person name="Lampietro C."/>
            <person name="Lopez Roques C."/>
            <person name="Donnadieu C."/>
            <person name="Postlethwait J."/>
            <person name="Bobe J."/>
            <person name="Verreycken H."/>
            <person name="Guiguen Y."/>
        </authorList>
    </citation>
    <scope>NUCLEOTIDE SEQUENCE [LARGE SCALE GENOMIC DNA]</scope>
    <source>
        <strain evidence="1">Up_M1</strain>
        <tissue evidence="1">Testis</tissue>
    </source>
</reference>
<evidence type="ECO:0000313" key="2">
    <source>
        <dbReference type="Proteomes" id="UP001557470"/>
    </source>
</evidence>
<protein>
    <submittedName>
        <fullName evidence="1">Uncharacterized protein</fullName>
    </submittedName>
</protein>
<dbReference type="AlphaFoldDB" id="A0ABD0WPJ0"/>
<gene>
    <name evidence="1" type="ORF">UPYG_G00209700</name>
</gene>
<organism evidence="1 2">
    <name type="scientific">Umbra pygmaea</name>
    <name type="common">Eastern mudminnow</name>
    <dbReference type="NCBI Taxonomy" id="75934"/>
    <lineage>
        <taxon>Eukaryota</taxon>
        <taxon>Metazoa</taxon>
        <taxon>Chordata</taxon>
        <taxon>Craniata</taxon>
        <taxon>Vertebrata</taxon>
        <taxon>Euteleostomi</taxon>
        <taxon>Actinopterygii</taxon>
        <taxon>Neopterygii</taxon>
        <taxon>Teleostei</taxon>
        <taxon>Protacanthopterygii</taxon>
        <taxon>Esociformes</taxon>
        <taxon>Umbridae</taxon>
        <taxon>Umbra</taxon>
    </lineage>
</organism>
<name>A0ABD0WPJ0_UMBPY</name>
<proteinExistence type="predicted"/>
<dbReference type="Proteomes" id="UP001557470">
    <property type="component" value="Unassembled WGS sequence"/>
</dbReference>
<accession>A0ABD0WPJ0</accession>
<evidence type="ECO:0000313" key="1">
    <source>
        <dbReference type="EMBL" id="KAL0973693.1"/>
    </source>
</evidence>
<dbReference type="EMBL" id="JAGEUA010000006">
    <property type="protein sequence ID" value="KAL0973693.1"/>
    <property type="molecule type" value="Genomic_DNA"/>
</dbReference>
<keyword evidence="2" id="KW-1185">Reference proteome</keyword>
<sequence length="70" mass="7983">MRNIPDVSCPSCFSRTRASRLFSASCGRVLKGRGISSIVEVSFKGSDDIGWCQWWKFLDRYPMAQTCHFC</sequence>
<comment type="caution">
    <text evidence="1">The sequence shown here is derived from an EMBL/GenBank/DDBJ whole genome shotgun (WGS) entry which is preliminary data.</text>
</comment>